<organism evidence="2 3">
    <name type="scientific">Coprinopsis cinerea (strain Okayama-7 / 130 / ATCC MYA-4618 / FGSC 9003)</name>
    <name type="common">Inky cap fungus</name>
    <name type="synonym">Hormographiella aspergillata</name>
    <dbReference type="NCBI Taxonomy" id="240176"/>
    <lineage>
        <taxon>Eukaryota</taxon>
        <taxon>Fungi</taxon>
        <taxon>Dikarya</taxon>
        <taxon>Basidiomycota</taxon>
        <taxon>Agaricomycotina</taxon>
        <taxon>Agaricomycetes</taxon>
        <taxon>Agaricomycetidae</taxon>
        <taxon>Agaricales</taxon>
        <taxon>Agaricineae</taxon>
        <taxon>Psathyrellaceae</taxon>
        <taxon>Coprinopsis</taxon>
    </lineage>
</organism>
<gene>
    <name evidence="2" type="ORF">CC1G_01575</name>
</gene>
<evidence type="ECO:0000259" key="1">
    <source>
        <dbReference type="Pfam" id="PF13460"/>
    </source>
</evidence>
<dbReference type="PANTHER" id="PTHR15020:SF50">
    <property type="entry name" value="UPF0659 PROTEIN YMR090W"/>
    <property type="match status" value="1"/>
</dbReference>
<dbReference type="AlphaFoldDB" id="A8NI37"/>
<protein>
    <recommendedName>
        <fullName evidence="1">NAD(P)-binding domain-containing protein</fullName>
    </recommendedName>
</protein>
<reference evidence="2 3" key="1">
    <citation type="journal article" date="2010" name="Proc. Natl. Acad. Sci. U.S.A.">
        <title>Insights into evolution of multicellular fungi from the assembled chromosomes of the mushroom Coprinopsis cinerea (Coprinus cinereus).</title>
        <authorList>
            <person name="Stajich J.E."/>
            <person name="Wilke S.K."/>
            <person name="Ahren D."/>
            <person name="Au C.H."/>
            <person name="Birren B.W."/>
            <person name="Borodovsky M."/>
            <person name="Burns C."/>
            <person name="Canback B."/>
            <person name="Casselton L.A."/>
            <person name="Cheng C.K."/>
            <person name="Deng J."/>
            <person name="Dietrich F.S."/>
            <person name="Fargo D.C."/>
            <person name="Farman M.L."/>
            <person name="Gathman A.C."/>
            <person name="Goldberg J."/>
            <person name="Guigo R."/>
            <person name="Hoegger P.J."/>
            <person name="Hooker J.B."/>
            <person name="Huggins A."/>
            <person name="James T.Y."/>
            <person name="Kamada T."/>
            <person name="Kilaru S."/>
            <person name="Kodira C."/>
            <person name="Kues U."/>
            <person name="Kupfer D."/>
            <person name="Kwan H.S."/>
            <person name="Lomsadze A."/>
            <person name="Li W."/>
            <person name="Lilly W.W."/>
            <person name="Ma L.J."/>
            <person name="Mackey A.J."/>
            <person name="Manning G."/>
            <person name="Martin F."/>
            <person name="Muraguchi H."/>
            <person name="Natvig D.O."/>
            <person name="Palmerini H."/>
            <person name="Ramesh M.A."/>
            <person name="Rehmeyer C.J."/>
            <person name="Roe B.A."/>
            <person name="Shenoy N."/>
            <person name="Stanke M."/>
            <person name="Ter-Hovhannisyan V."/>
            <person name="Tunlid A."/>
            <person name="Velagapudi R."/>
            <person name="Vision T.J."/>
            <person name="Zeng Q."/>
            <person name="Zolan M.E."/>
            <person name="Pukkila P.J."/>
        </authorList>
    </citation>
    <scope>NUCLEOTIDE SEQUENCE [LARGE SCALE GENOMIC DNA]</scope>
    <source>
        <strain evidence="3">Okayama-7 / 130 / ATCC MYA-4618 / FGSC 9003</strain>
    </source>
</reference>
<dbReference type="Gene3D" id="3.40.50.720">
    <property type="entry name" value="NAD(P)-binding Rossmann-like Domain"/>
    <property type="match status" value="1"/>
</dbReference>
<name>A8NI37_COPC7</name>
<dbReference type="HOGENOM" id="CLU_025711_1_3_1"/>
<dbReference type="VEuPathDB" id="FungiDB:CC1G_01575"/>
<dbReference type="OrthoDB" id="10254604at2759"/>
<dbReference type="InParanoid" id="A8NI37"/>
<comment type="caution">
    <text evidence="2">The sequence shown here is derived from an EMBL/GenBank/DDBJ whole genome shotgun (WGS) entry which is preliminary data.</text>
</comment>
<dbReference type="OMA" id="KQARGMT"/>
<accession>A8NI37</accession>
<dbReference type="FunCoup" id="A8NI37">
    <property type="interactions" value="12"/>
</dbReference>
<dbReference type="Pfam" id="PF13460">
    <property type="entry name" value="NAD_binding_10"/>
    <property type="match status" value="1"/>
</dbReference>
<dbReference type="EMBL" id="AACS02000010">
    <property type="protein sequence ID" value="EAU87928.2"/>
    <property type="molecule type" value="Genomic_DNA"/>
</dbReference>
<dbReference type="GeneID" id="6010402"/>
<dbReference type="Proteomes" id="UP000001861">
    <property type="component" value="Unassembled WGS sequence"/>
</dbReference>
<dbReference type="KEGG" id="cci:CC1G_01575"/>
<dbReference type="InterPro" id="IPR016040">
    <property type="entry name" value="NAD(P)-bd_dom"/>
</dbReference>
<dbReference type="PANTHER" id="PTHR15020">
    <property type="entry name" value="FLAVIN REDUCTASE-RELATED"/>
    <property type="match status" value="1"/>
</dbReference>
<proteinExistence type="predicted"/>
<dbReference type="RefSeq" id="XP_001833898.2">
    <property type="nucleotide sequence ID" value="XM_001833846.2"/>
</dbReference>
<sequence>MTCLDQSAISGGKRSGLPSTLPDNTIQILNNIMATNVVIIGGHGKVSLRLARLLSNAGNKVTSVIRDASQNKAIEEVGAKPHVISLEDAPVSDFSKLFAETKADVVYFSAGAGGKGGEERTKKVDYEGAVKIFDAIEGVKSQGGDQTPRLILVSAVDIRNPDKIPEHYNEDDIRQSERIRKVIPAYMHWKYEADKNLVQRTAFKWTILRPGGLTDNPGTGTASIGRTHLGQVISRDDVALALFHLLNREDASGLAIDFVGGDTPIKDGLDTFIAKGVTDWLG</sequence>
<keyword evidence="3" id="KW-1185">Reference proteome</keyword>
<evidence type="ECO:0000313" key="3">
    <source>
        <dbReference type="Proteomes" id="UP000001861"/>
    </source>
</evidence>
<dbReference type="SUPFAM" id="SSF51735">
    <property type="entry name" value="NAD(P)-binding Rossmann-fold domains"/>
    <property type="match status" value="1"/>
</dbReference>
<evidence type="ECO:0000313" key="2">
    <source>
        <dbReference type="EMBL" id="EAU87928.2"/>
    </source>
</evidence>
<dbReference type="STRING" id="240176.A8NI37"/>
<dbReference type="InterPro" id="IPR036291">
    <property type="entry name" value="NAD(P)-bd_dom_sf"/>
</dbReference>
<dbReference type="eggNOG" id="KOG1203">
    <property type="taxonomic scope" value="Eukaryota"/>
</dbReference>
<feature type="domain" description="NAD(P)-binding" evidence="1">
    <location>
        <begin position="41"/>
        <end position="248"/>
    </location>
</feature>